<dbReference type="Proteomes" id="UP000237934">
    <property type="component" value="Unassembled WGS sequence"/>
</dbReference>
<protein>
    <recommendedName>
        <fullName evidence="3">DUF3781 domain-containing protein</fullName>
    </recommendedName>
</protein>
<evidence type="ECO:0000313" key="1">
    <source>
        <dbReference type="EMBL" id="PQF23171.1"/>
    </source>
</evidence>
<reference evidence="1 2" key="1">
    <citation type="journal article" date="2018" name="Pathog. Dis.">
        <title>Whole-genome sequencing based characterization of antimicrobial resistance in Enterococcus.</title>
        <authorList>
            <person name="Tyson G."/>
        </authorList>
    </citation>
    <scope>NUCLEOTIDE SEQUENCE [LARGE SCALE GENOMIC DNA]</scope>
    <source>
        <strain evidence="1 2">CVM N55263</strain>
    </source>
</reference>
<dbReference type="Pfam" id="PF12636">
    <property type="entry name" value="DUF3781"/>
    <property type="match status" value="1"/>
</dbReference>
<sequence>MKSLILASLGYTPLVYSRINKKLAINLSKKEIETFIYSAISAPHATIEKKGKNFYIYNIEVSVRITVNSTTYRVITVDRL</sequence>
<dbReference type="RefSeq" id="WP_104871799.1">
    <property type="nucleotide sequence ID" value="NZ_PUAP01000026.1"/>
</dbReference>
<dbReference type="EMBL" id="PUAP01000026">
    <property type="protein sequence ID" value="PQF23171.1"/>
    <property type="molecule type" value="Genomic_DNA"/>
</dbReference>
<evidence type="ECO:0008006" key="3">
    <source>
        <dbReference type="Google" id="ProtNLM"/>
    </source>
</evidence>
<organism evidence="1 2">
    <name type="scientific">Enterococcus mundtii</name>
    <dbReference type="NCBI Taxonomy" id="53346"/>
    <lineage>
        <taxon>Bacteria</taxon>
        <taxon>Bacillati</taxon>
        <taxon>Bacillota</taxon>
        <taxon>Bacilli</taxon>
        <taxon>Lactobacillales</taxon>
        <taxon>Enterococcaceae</taxon>
        <taxon>Enterococcus</taxon>
    </lineage>
</organism>
<evidence type="ECO:0000313" key="2">
    <source>
        <dbReference type="Proteomes" id="UP000237934"/>
    </source>
</evidence>
<dbReference type="AlphaFoldDB" id="A0A2S7RU17"/>
<accession>A0A2S7RU17</accession>
<dbReference type="InterPro" id="IPR024229">
    <property type="entry name" value="DUF3781"/>
</dbReference>
<proteinExistence type="predicted"/>
<gene>
    <name evidence="1" type="ORF">CUS89_08210</name>
</gene>
<name>A0A2S7RU17_ENTMU</name>
<comment type="caution">
    <text evidence="1">The sequence shown here is derived from an EMBL/GenBank/DDBJ whole genome shotgun (WGS) entry which is preliminary data.</text>
</comment>